<keyword evidence="4 6" id="KW-1133">Transmembrane helix</keyword>
<dbReference type="EMBL" id="WTYM01000030">
    <property type="protein sequence ID" value="MXO58746.1"/>
    <property type="molecule type" value="Genomic_DNA"/>
</dbReference>
<feature type="transmembrane region" description="Helical" evidence="6">
    <location>
        <begin position="153"/>
        <end position="176"/>
    </location>
</feature>
<feature type="transmembrane region" description="Helical" evidence="6">
    <location>
        <begin position="51"/>
        <end position="69"/>
    </location>
</feature>
<dbReference type="PANTHER" id="PTHR12778">
    <property type="entry name" value="SOLUTE CARRIER FAMILY 33 ACETYL-COA TRANSPORTER -RELATED"/>
    <property type="match status" value="1"/>
</dbReference>
<accession>A0A6I4SVC5</accession>
<feature type="transmembrane region" description="Helical" evidence="6">
    <location>
        <begin position="404"/>
        <end position="423"/>
    </location>
</feature>
<evidence type="ECO:0000259" key="7">
    <source>
        <dbReference type="PROSITE" id="PS50850"/>
    </source>
</evidence>
<dbReference type="PANTHER" id="PTHR12778:SF9">
    <property type="entry name" value="ACETYL-COENZYME A TRANSPORTER 1"/>
    <property type="match status" value="1"/>
</dbReference>
<dbReference type="InterPro" id="IPR036259">
    <property type="entry name" value="MFS_trans_sf"/>
</dbReference>
<feature type="transmembrane region" description="Helical" evidence="6">
    <location>
        <begin position="341"/>
        <end position="364"/>
    </location>
</feature>
<protein>
    <submittedName>
        <fullName evidence="8">MFS transporter</fullName>
    </submittedName>
</protein>
<comment type="caution">
    <text evidence="8">The sequence shown here is derived from an EMBL/GenBank/DDBJ whole genome shotgun (WGS) entry which is preliminary data.</text>
</comment>
<evidence type="ECO:0000256" key="4">
    <source>
        <dbReference type="ARBA" id="ARBA00022989"/>
    </source>
</evidence>
<evidence type="ECO:0000256" key="6">
    <source>
        <dbReference type="SAM" id="Phobius"/>
    </source>
</evidence>
<feature type="transmembrane region" description="Helical" evidence="6">
    <location>
        <begin position="316"/>
        <end position="335"/>
    </location>
</feature>
<feature type="transmembrane region" description="Helical" evidence="6">
    <location>
        <begin position="182"/>
        <end position="202"/>
    </location>
</feature>
<feature type="transmembrane region" description="Helical" evidence="6">
    <location>
        <begin position="116"/>
        <end position="141"/>
    </location>
</feature>
<name>A0A6I4SVC5_9SPHN</name>
<keyword evidence="3 6" id="KW-0812">Transmembrane</keyword>
<keyword evidence="9" id="KW-1185">Reference proteome</keyword>
<evidence type="ECO:0000313" key="9">
    <source>
        <dbReference type="Proteomes" id="UP000433652"/>
    </source>
</evidence>
<comment type="similarity">
    <text evidence="2">Belongs to the major facilitator superfamily.</text>
</comment>
<dbReference type="OrthoDB" id="9787815at2"/>
<dbReference type="Gene3D" id="1.20.1250.20">
    <property type="entry name" value="MFS general substrate transporter like domains"/>
    <property type="match status" value="2"/>
</dbReference>
<dbReference type="SUPFAM" id="SSF103473">
    <property type="entry name" value="MFS general substrate transporter"/>
    <property type="match status" value="1"/>
</dbReference>
<reference evidence="8 9" key="1">
    <citation type="submission" date="2019-12" db="EMBL/GenBank/DDBJ databases">
        <title>Genomic-based taxomic classification of the family Erythrobacteraceae.</title>
        <authorList>
            <person name="Xu L."/>
        </authorList>
    </citation>
    <scope>NUCLEOTIDE SEQUENCE [LARGE SCALE GENOMIC DNA]</scope>
    <source>
        <strain evidence="8 9">MCCC 1K01500</strain>
    </source>
</reference>
<dbReference type="GO" id="GO:0016020">
    <property type="term" value="C:membrane"/>
    <property type="evidence" value="ECO:0007669"/>
    <property type="project" value="UniProtKB-SubCell"/>
</dbReference>
<dbReference type="PROSITE" id="PS50850">
    <property type="entry name" value="MFS"/>
    <property type="match status" value="1"/>
</dbReference>
<feature type="transmembrane region" description="Helical" evidence="6">
    <location>
        <begin position="376"/>
        <end position="398"/>
    </location>
</feature>
<dbReference type="InterPro" id="IPR011701">
    <property type="entry name" value="MFS"/>
</dbReference>
<feature type="transmembrane region" description="Helical" evidence="6">
    <location>
        <begin position="240"/>
        <end position="262"/>
    </location>
</feature>
<dbReference type="InterPro" id="IPR020846">
    <property type="entry name" value="MFS_dom"/>
</dbReference>
<dbReference type="InterPro" id="IPR004752">
    <property type="entry name" value="AmpG_permease/AT-1"/>
</dbReference>
<keyword evidence="5 6" id="KW-0472">Membrane</keyword>
<dbReference type="Pfam" id="PF07690">
    <property type="entry name" value="MFS_1"/>
    <property type="match status" value="1"/>
</dbReference>
<evidence type="ECO:0000256" key="2">
    <source>
        <dbReference type="ARBA" id="ARBA00008335"/>
    </source>
</evidence>
<evidence type="ECO:0000313" key="8">
    <source>
        <dbReference type="EMBL" id="MXO58746.1"/>
    </source>
</evidence>
<evidence type="ECO:0000256" key="5">
    <source>
        <dbReference type="ARBA" id="ARBA00023136"/>
    </source>
</evidence>
<feature type="transmembrane region" description="Helical" evidence="6">
    <location>
        <begin position="90"/>
        <end position="110"/>
    </location>
</feature>
<proteinExistence type="inferred from homology"/>
<comment type="subcellular location">
    <subcellularLocation>
        <location evidence="1">Membrane</location>
        <topology evidence="1">Multi-pass membrane protein</topology>
    </subcellularLocation>
</comment>
<sequence length="447" mass="48159">MATAADTGFFRPLTENPFLRLATVVVFYIFEGIPMGLFYTAVPAYMASQGAGTTEIATVVSAFSLPWTLKLVNGFLMDRWTFLPMGRRRIWIICSQATMALTLLYAAFAAPSGSDVFLLSVIAFVVSMATTFQDVAIDSLVVDIMTEEEQAKAGGFMFGSQAAGIALATVAGGYLLQHFGTGVTFMVAAVFLMFGVAFAITLRERPGERRLPWSAGTSHQRNLDIKIDASWPLLKQSFKAMMAPASVIIVPFLLVRNIPAGIYDVFDPVLATQYVGLTTSQYTNITFFSASVSGAVGFFLGGWLTAKIGKLRVLTTMYLLTSILVLGAGAAVNYWTDPVVLYALVWGIDMFSIFVAIAMIPVAMQICTPAVAATQFTIYMALANFGRPIGAWIVATTSAIDPQLIFFTIGPIMLVAAIGTRFLKESQPTPELERATHHGVGAGPVDN</sequence>
<organism evidence="8 9">
    <name type="scientific">Croceibacterium salegens</name>
    <dbReference type="NCBI Taxonomy" id="1737568"/>
    <lineage>
        <taxon>Bacteria</taxon>
        <taxon>Pseudomonadati</taxon>
        <taxon>Pseudomonadota</taxon>
        <taxon>Alphaproteobacteria</taxon>
        <taxon>Sphingomonadales</taxon>
        <taxon>Erythrobacteraceae</taxon>
        <taxon>Croceibacterium</taxon>
    </lineage>
</organism>
<feature type="transmembrane region" description="Helical" evidence="6">
    <location>
        <begin position="18"/>
        <end position="39"/>
    </location>
</feature>
<evidence type="ECO:0000256" key="3">
    <source>
        <dbReference type="ARBA" id="ARBA00022692"/>
    </source>
</evidence>
<gene>
    <name evidence="8" type="ORF">GRI89_04220</name>
</gene>
<evidence type="ECO:0000256" key="1">
    <source>
        <dbReference type="ARBA" id="ARBA00004141"/>
    </source>
</evidence>
<dbReference type="AlphaFoldDB" id="A0A6I4SVC5"/>
<dbReference type="GO" id="GO:0022857">
    <property type="term" value="F:transmembrane transporter activity"/>
    <property type="evidence" value="ECO:0007669"/>
    <property type="project" value="InterPro"/>
</dbReference>
<feature type="domain" description="Major facilitator superfamily (MFS) profile" evidence="7">
    <location>
        <begin position="1"/>
        <end position="207"/>
    </location>
</feature>
<feature type="transmembrane region" description="Helical" evidence="6">
    <location>
        <begin position="282"/>
        <end position="304"/>
    </location>
</feature>
<dbReference type="RefSeq" id="WP_159792517.1">
    <property type="nucleotide sequence ID" value="NZ_WTYM01000030.1"/>
</dbReference>
<dbReference type="Proteomes" id="UP000433652">
    <property type="component" value="Unassembled WGS sequence"/>
</dbReference>